<accession>A0A653I7X8</accession>
<gene>
    <name evidence="2" type="ORF">EXIGUO9Y_230001</name>
</gene>
<sequence length="311" mass="34727">MKTRLLGNTGIEVSEIGFGAWQLGNEKDWGKMADADAIRLVEQAIDEECTFFDTAPNYGAGKSEELIGKAVKGKRNQVVISSKCGHHSNGEQNFEPKQLLLSVENSLRRLQTDYLDCLLLHNPSFATLTSESPQFELLERLKTEGKIRAFGASVDTGKEVKELLHRTNSQVIEVMFNMFHQEPAMAIKSAHQQGVGIIAKIPLDSGWLTGKYNRHSTFNGIRDRWSGEDIEKRAALVATVRRILGQDPSMVQAALQYILSYEEVSTTIPGAKNSKQLQHNLSASEGELSMDVLEEMRGLWENQIKNAKLPW</sequence>
<keyword evidence="3" id="KW-1185">Reference proteome</keyword>
<evidence type="ECO:0000313" key="2">
    <source>
        <dbReference type="EMBL" id="VWX35218.1"/>
    </source>
</evidence>
<dbReference type="PANTHER" id="PTHR43312:SF1">
    <property type="entry name" value="NADP-DEPENDENT OXIDOREDUCTASE DOMAIN-CONTAINING PROTEIN"/>
    <property type="match status" value="1"/>
</dbReference>
<dbReference type="EMBL" id="CABWKQ010000016">
    <property type="protein sequence ID" value="VWX35218.1"/>
    <property type="molecule type" value="Genomic_DNA"/>
</dbReference>
<evidence type="ECO:0000313" key="3">
    <source>
        <dbReference type="Proteomes" id="UP000439752"/>
    </source>
</evidence>
<dbReference type="Gene3D" id="3.20.20.100">
    <property type="entry name" value="NADP-dependent oxidoreductase domain"/>
    <property type="match status" value="1"/>
</dbReference>
<organism evidence="2 3">
    <name type="scientific">Exiguobacterium oxidotolerans</name>
    <dbReference type="NCBI Taxonomy" id="223958"/>
    <lineage>
        <taxon>Bacteria</taxon>
        <taxon>Bacillati</taxon>
        <taxon>Bacillota</taxon>
        <taxon>Bacilli</taxon>
        <taxon>Bacillales</taxon>
        <taxon>Bacillales Family XII. Incertae Sedis</taxon>
        <taxon>Exiguobacterium</taxon>
    </lineage>
</organism>
<dbReference type="CDD" id="cd19086">
    <property type="entry name" value="AKR_AKR11C1"/>
    <property type="match status" value="1"/>
</dbReference>
<protein>
    <submittedName>
        <fullName evidence="2">Aldo/keto reductase family protein</fullName>
    </submittedName>
</protein>
<proteinExistence type="predicted"/>
<dbReference type="InterPro" id="IPR023210">
    <property type="entry name" value="NADP_OxRdtase_dom"/>
</dbReference>
<dbReference type="RefSeq" id="WP_159173157.1">
    <property type="nucleotide sequence ID" value="NZ_LR732312.1"/>
</dbReference>
<reference evidence="2 3" key="1">
    <citation type="submission" date="2019-10" db="EMBL/GenBank/DDBJ databases">
        <authorList>
            <person name="Karimi E."/>
        </authorList>
    </citation>
    <scope>NUCLEOTIDE SEQUENCE [LARGE SCALE GENOMIC DNA]</scope>
    <source>
        <strain evidence="2">Exiguobacterium sp. 9Y</strain>
    </source>
</reference>
<feature type="domain" description="NADP-dependent oxidoreductase" evidence="1">
    <location>
        <begin position="15"/>
        <end position="300"/>
    </location>
</feature>
<dbReference type="Proteomes" id="UP000439752">
    <property type="component" value="Unassembled WGS sequence"/>
</dbReference>
<dbReference type="InterPro" id="IPR053135">
    <property type="entry name" value="AKR2_Oxidoreductase"/>
</dbReference>
<dbReference type="SUPFAM" id="SSF51430">
    <property type="entry name" value="NAD(P)-linked oxidoreductase"/>
    <property type="match status" value="1"/>
</dbReference>
<name>A0A653I7X8_9BACL</name>
<evidence type="ECO:0000259" key="1">
    <source>
        <dbReference type="Pfam" id="PF00248"/>
    </source>
</evidence>
<dbReference type="PANTHER" id="PTHR43312">
    <property type="entry name" value="D-THREO-ALDOSE 1-DEHYDROGENASE"/>
    <property type="match status" value="1"/>
</dbReference>
<dbReference type="AlphaFoldDB" id="A0A653I7X8"/>
<dbReference type="InterPro" id="IPR036812">
    <property type="entry name" value="NAD(P)_OxRdtase_dom_sf"/>
</dbReference>
<dbReference type="Pfam" id="PF00248">
    <property type="entry name" value="Aldo_ket_red"/>
    <property type="match status" value="1"/>
</dbReference>